<name>A0ACC1JVQ7_9FUNG</name>
<feature type="non-terminal residue" evidence="1">
    <location>
        <position position="1"/>
    </location>
</feature>
<gene>
    <name evidence="1" type="ORF">IWQ57_003556</name>
</gene>
<keyword evidence="2" id="KW-1185">Reference proteome</keyword>
<accession>A0ACC1JVQ7</accession>
<protein>
    <submittedName>
        <fullName evidence="1">Uncharacterized protein</fullName>
    </submittedName>
</protein>
<evidence type="ECO:0000313" key="1">
    <source>
        <dbReference type="EMBL" id="KAJ2768391.1"/>
    </source>
</evidence>
<reference evidence="1" key="1">
    <citation type="submission" date="2022-07" db="EMBL/GenBank/DDBJ databases">
        <title>Phylogenomic reconstructions and comparative analyses of Kickxellomycotina fungi.</title>
        <authorList>
            <person name="Reynolds N.K."/>
            <person name="Stajich J.E."/>
            <person name="Barry K."/>
            <person name="Grigoriev I.V."/>
            <person name="Crous P."/>
            <person name="Smith M.E."/>
        </authorList>
    </citation>
    <scope>NUCLEOTIDE SEQUENCE</scope>
    <source>
        <strain evidence="1">CBS 109366</strain>
    </source>
</reference>
<dbReference type="Proteomes" id="UP001140234">
    <property type="component" value="Unassembled WGS sequence"/>
</dbReference>
<proteinExistence type="predicted"/>
<evidence type="ECO:0000313" key="2">
    <source>
        <dbReference type="Proteomes" id="UP001140234"/>
    </source>
</evidence>
<sequence>AYQSDDRAYAMITFRAATEADERTNHLLESHGMSRRGPCPAPVTALLCRSGVNIQSVWQWLNIHYGRVAYLVDEPLLFSNIAVVQSAAPRQRRPGQASDGTLAPSAALRYTLYDEANVRRTRNLQGPERSTSTLRHMVGHAPRRTDSNASASLRQLRRSGESAETMLPAYEPPPPNDTIGEDCDTAPLSFPAGNGHCNGARPPVSSSGPPVAAPPVTAPPPLYWDVAEQTEYGRQYTGDNNAADAAEESVRDGGAPSGFMRVFTRSMPMLSLATGDDEAATATHVRHPLEIVTDGLGSDEGAARVSHQEVVPPADRMPSTSGGTARAAAPAHRSGPIHTHLRRARLAAATNPEVRSTRFSSWFSRLFHIILYLDFGEEHRNRRTMGCCLSTTADDDSVHADLHGAEGAGGGGRRRRQQQTEVDFGRAVRWTAEQPMTEQALQRQRDEFWETAAAYEGQGEIWQALRLACESDDRQLALAIVDSVGVTVPTGRLTDGAYDERGARYIVPQYCLSAPDNLVAADECASSRSSGRLSAATSNRAPGGQGVKTRPSLDSTQSVGIRTAVLHSPAPPGAAAPSSSHAATGALPPLLYRPASIGSSDAGSLVSLPNSGSGSGGADVRIVRIRLSSGADAEARLAPDTTVAQLEAQLRVGGYIPAAVHRVRFLHLGRLLAPQQVPARDLRLTQTAVIQAMYSTP</sequence>
<organism evidence="1 2">
    <name type="scientific">Coemansia nantahalensis</name>
    <dbReference type="NCBI Taxonomy" id="2789366"/>
    <lineage>
        <taxon>Eukaryota</taxon>
        <taxon>Fungi</taxon>
        <taxon>Fungi incertae sedis</taxon>
        <taxon>Zoopagomycota</taxon>
        <taxon>Kickxellomycotina</taxon>
        <taxon>Kickxellomycetes</taxon>
        <taxon>Kickxellales</taxon>
        <taxon>Kickxellaceae</taxon>
        <taxon>Coemansia</taxon>
    </lineage>
</organism>
<comment type="caution">
    <text evidence="1">The sequence shown here is derived from an EMBL/GenBank/DDBJ whole genome shotgun (WGS) entry which is preliminary data.</text>
</comment>
<dbReference type="EMBL" id="JANBUJ010001187">
    <property type="protein sequence ID" value="KAJ2768391.1"/>
    <property type="molecule type" value="Genomic_DNA"/>
</dbReference>